<dbReference type="AlphaFoldDB" id="A0A7W7C6N0"/>
<dbReference type="PANTHER" id="PTHR37163">
    <property type="entry name" value="CONSERVED PROTEIN"/>
    <property type="match status" value="1"/>
</dbReference>
<evidence type="ECO:0008006" key="3">
    <source>
        <dbReference type="Google" id="ProtNLM"/>
    </source>
</evidence>
<dbReference type="Pfam" id="PF04417">
    <property type="entry name" value="DUF501"/>
    <property type="match status" value="1"/>
</dbReference>
<sequence length="174" mass="18888">MSKEKPCLGLDVPPVREELTEADRAAVTAQLGRSPRGVRAVAYRCPCGNPAVLQTNPRLDDGTPFPTMYYSTCPRVNSMLGTQEASGLMKEMTDRLETDEGLADQYRKAHESYLAERDGIESLGTGVTAGGMPDRVKCLHVQVAHALACGRGVNPFGDESADRLTDWWRSGSCV</sequence>
<dbReference type="EMBL" id="JACHMH010000001">
    <property type="protein sequence ID" value="MBB4674163.1"/>
    <property type="molecule type" value="Genomic_DNA"/>
</dbReference>
<dbReference type="PANTHER" id="PTHR37163:SF1">
    <property type="entry name" value="DUF501 DOMAIN-CONTAINING PROTEIN"/>
    <property type="match status" value="1"/>
</dbReference>
<proteinExistence type="predicted"/>
<dbReference type="RefSeq" id="WP_312986185.1">
    <property type="nucleotide sequence ID" value="NZ_BAAAUI010000011.1"/>
</dbReference>
<evidence type="ECO:0000313" key="2">
    <source>
        <dbReference type="Proteomes" id="UP000533598"/>
    </source>
</evidence>
<keyword evidence="2" id="KW-1185">Reference proteome</keyword>
<accession>A0A7W7C6N0</accession>
<gene>
    <name evidence="1" type="ORF">HNR67_000281</name>
</gene>
<organism evidence="1 2">
    <name type="scientific">Crossiella cryophila</name>
    <dbReference type="NCBI Taxonomy" id="43355"/>
    <lineage>
        <taxon>Bacteria</taxon>
        <taxon>Bacillati</taxon>
        <taxon>Actinomycetota</taxon>
        <taxon>Actinomycetes</taxon>
        <taxon>Pseudonocardiales</taxon>
        <taxon>Pseudonocardiaceae</taxon>
        <taxon>Crossiella</taxon>
    </lineage>
</organism>
<reference evidence="1 2" key="1">
    <citation type="submission" date="2020-08" db="EMBL/GenBank/DDBJ databases">
        <title>Sequencing the genomes of 1000 actinobacteria strains.</title>
        <authorList>
            <person name="Klenk H.-P."/>
        </authorList>
    </citation>
    <scope>NUCLEOTIDE SEQUENCE [LARGE SCALE GENOMIC DNA]</scope>
    <source>
        <strain evidence="1 2">DSM 44230</strain>
    </source>
</reference>
<evidence type="ECO:0000313" key="1">
    <source>
        <dbReference type="EMBL" id="MBB4674163.1"/>
    </source>
</evidence>
<name>A0A7W7C6N0_9PSEU</name>
<dbReference type="InterPro" id="IPR007511">
    <property type="entry name" value="DUF501"/>
</dbReference>
<protein>
    <recommendedName>
        <fullName evidence="3">DUF501 domain-containing protein</fullName>
    </recommendedName>
</protein>
<dbReference type="Proteomes" id="UP000533598">
    <property type="component" value="Unassembled WGS sequence"/>
</dbReference>
<comment type="caution">
    <text evidence="1">The sequence shown here is derived from an EMBL/GenBank/DDBJ whole genome shotgun (WGS) entry which is preliminary data.</text>
</comment>